<dbReference type="Proteomes" id="UP001597402">
    <property type="component" value="Unassembled WGS sequence"/>
</dbReference>
<feature type="region of interest" description="Disordered" evidence="1">
    <location>
        <begin position="1"/>
        <end position="67"/>
    </location>
</feature>
<organism evidence="2 3">
    <name type="scientific">Blastococcus deserti</name>
    <dbReference type="NCBI Taxonomy" id="2259033"/>
    <lineage>
        <taxon>Bacteria</taxon>
        <taxon>Bacillati</taxon>
        <taxon>Actinomycetota</taxon>
        <taxon>Actinomycetes</taxon>
        <taxon>Geodermatophilales</taxon>
        <taxon>Geodermatophilaceae</taxon>
        <taxon>Blastococcus</taxon>
    </lineage>
</organism>
<dbReference type="RefSeq" id="WP_376876266.1">
    <property type="nucleotide sequence ID" value="NZ_JBHUHP010000010.1"/>
</dbReference>
<feature type="compositionally biased region" description="Basic and acidic residues" evidence="1">
    <location>
        <begin position="57"/>
        <end position="67"/>
    </location>
</feature>
<reference evidence="3" key="1">
    <citation type="journal article" date="2019" name="Int. J. Syst. Evol. Microbiol.">
        <title>The Global Catalogue of Microorganisms (GCM) 10K type strain sequencing project: providing services to taxonomists for standard genome sequencing and annotation.</title>
        <authorList>
            <consortium name="The Broad Institute Genomics Platform"/>
            <consortium name="The Broad Institute Genome Sequencing Center for Infectious Disease"/>
            <person name="Wu L."/>
            <person name="Ma J."/>
        </authorList>
    </citation>
    <scope>NUCLEOTIDE SEQUENCE [LARGE SCALE GENOMIC DNA]</scope>
    <source>
        <strain evidence="3">JCM 3338</strain>
    </source>
</reference>
<name>A0ABW4XE26_9ACTN</name>
<evidence type="ECO:0000313" key="2">
    <source>
        <dbReference type="EMBL" id="MFD2092419.1"/>
    </source>
</evidence>
<dbReference type="EMBL" id="JBHUHP010000010">
    <property type="protein sequence ID" value="MFD2092419.1"/>
    <property type="molecule type" value="Genomic_DNA"/>
</dbReference>
<proteinExistence type="predicted"/>
<evidence type="ECO:0008006" key="4">
    <source>
        <dbReference type="Google" id="ProtNLM"/>
    </source>
</evidence>
<keyword evidence="3" id="KW-1185">Reference proteome</keyword>
<gene>
    <name evidence="2" type="ORF">ACFSHS_12650</name>
</gene>
<evidence type="ECO:0000313" key="3">
    <source>
        <dbReference type="Proteomes" id="UP001597402"/>
    </source>
</evidence>
<sequence length="117" mass="12237">MAGGMTSGRSGRSLGERAANSGVRPPVSGAPSREVAPAGDRRPDRVPGGQAAAGDGGEGRHCWVRDPPDAPGIWPGLLIEWRQRDGSWQGRVAYTVTGPHGPALVEAWLPAARLEPR</sequence>
<comment type="caution">
    <text evidence="2">The sequence shown here is derived from an EMBL/GenBank/DDBJ whole genome shotgun (WGS) entry which is preliminary data.</text>
</comment>
<protein>
    <recommendedName>
        <fullName evidence="4">Agenet domain-containing protein</fullName>
    </recommendedName>
</protein>
<accession>A0ABW4XE26</accession>
<evidence type="ECO:0000256" key="1">
    <source>
        <dbReference type="SAM" id="MobiDB-lite"/>
    </source>
</evidence>